<feature type="region of interest" description="Disordered" evidence="1">
    <location>
        <begin position="1"/>
        <end position="50"/>
    </location>
</feature>
<reference evidence="2" key="1">
    <citation type="submission" date="2021-01" db="EMBL/GenBank/DDBJ databases">
        <title>Phytophthora aleatoria, a newly-described species from Pinus radiata is distinct from Phytophthora cactorum isolates based on comparative genomics.</title>
        <authorList>
            <person name="Mcdougal R."/>
            <person name="Panda P."/>
            <person name="Williams N."/>
            <person name="Studholme D.J."/>
        </authorList>
    </citation>
    <scope>NUCLEOTIDE SEQUENCE</scope>
    <source>
        <strain evidence="2">NZFS 3830</strain>
    </source>
</reference>
<feature type="compositionally biased region" description="Basic and acidic residues" evidence="1">
    <location>
        <begin position="1"/>
        <end position="11"/>
    </location>
</feature>
<name>A0A8T1TWS9_9STRA</name>
<proteinExistence type="predicted"/>
<evidence type="ECO:0000256" key="1">
    <source>
        <dbReference type="SAM" id="MobiDB-lite"/>
    </source>
</evidence>
<dbReference type="AlphaFoldDB" id="A0A8T1TWS9"/>
<gene>
    <name evidence="2" type="ORF">JG687_00015482</name>
</gene>
<dbReference type="Proteomes" id="UP000688947">
    <property type="component" value="Unassembled WGS sequence"/>
</dbReference>
<organism evidence="2 3">
    <name type="scientific">Phytophthora cactorum</name>
    <dbReference type="NCBI Taxonomy" id="29920"/>
    <lineage>
        <taxon>Eukaryota</taxon>
        <taxon>Sar</taxon>
        <taxon>Stramenopiles</taxon>
        <taxon>Oomycota</taxon>
        <taxon>Peronosporomycetes</taxon>
        <taxon>Peronosporales</taxon>
        <taxon>Peronosporaceae</taxon>
        <taxon>Phytophthora</taxon>
    </lineage>
</organism>
<comment type="caution">
    <text evidence="2">The sequence shown here is derived from an EMBL/GenBank/DDBJ whole genome shotgun (WGS) entry which is preliminary data.</text>
</comment>
<protein>
    <submittedName>
        <fullName evidence="2">Uncharacterized protein</fullName>
    </submittedName>
</protein>
<evidence type="ECO:0000313" key="2">
    <source>
        <dbReference type="EMBL" id="KAG6948424.1"/>
    </source>
</evidence>
<dbReference type="OrthoDB" id="126054at2759"/>
<sequence>MDRELRVKAVEKGVGSAAKTAGSTSRHSKQGRSDGLVHPQSVQGDEQDDQQIEVLVPPLQRSEFESWGAWRST</sequence>
<evidence type="ECO:0000313" key="3">
    <source>
        <dbReference type="Proteomes" id="UP000688947"/>
    </source>
</evidence>
<dbReference type="EMBL" id="JAENGZ010001383">
    <property type="protein sequence ID" value="KAG6948424.1"/>
    <property type="molecule type" value="Genomic_DNA"/>
</dbReference>
<accession>A0A8T1TWS9</accession>